<dbReference type="GO" id="GO:0006310">
    <property type="term" value="P:DNA recombination"/>
    <property type="evidence" value="ECO:0007669"/>
    <property type="project" value="InterPro"/>
</dbReference>
<feature type="region of interest" description="Disordered" evidence="1">
    <location>
        <begin position="669"/>
        <end position="692"/>
    </location>
</feature>
<dbReference type="InterPro" id="IPR013762">
    <property type="entry name" value="Integrase-like_cat_sf"/>
</dbReference>
<feature type="compositionally biased region" description="Low complexity" evidence="1">
    <location>
        <begin position="670"/>
        <end position="687"/>
    </location>
</feature>
<dbReference type="Proteomes" id="UP001152797">
    <property type="component" value="Unassembled WGS sequence"/>
</dbReference>
<dbReference type="GO" id="GO:0003677">
    <property type="term" value="F:DNA binding"/>
    <property type="evidence" value="ECO:0007669"/>
    <property type="project" value="InterPro"/>
</dbReference>
<dbReference type="OrthoDB" id="436899at2759"/>
<evidence type="ECO:0000313" key="3">
    <source>
        <dbReference type="EMBL" id="CAL1132922.1"/>
    </source>
</evidence>
<dbReference type="Gene3D" id="1.10.443.10">
    <property type="entry name" value="Intergrase catalytic core"/>
    <property type="match status" value="1"/>
</dbReference>
<reference evidence="2" key="1">
    <citation type="submission" date="2022-10" db="EMBL/GenBank/DDBJ databases">
        <authorList>
            <person name="Chen Y."/>
            <person name="Dougan E. K."/>
            <person name="Chan C."/>
            <person name="Rhodes N."/>
            <person name="Thang M."/>
        </authorList>
    </citation>
    <scope>NUCLEOTIDE SEQUENCE</scope>
</reference>
<dbReference type="EMBL" id="CAMXCT020000494">
    <property type="protein sequence ID" value="CAL1132922.1"/>
    <property type="molecule type" value="Genomic_DNA"/>
</dbReference>
<dbReference type="EMBL" id="CAMXCT030000494">
    <property type="protein sequence ID" value="CAL4766859.1"/>
    <property type="molecule type" value="Genomic_DNA"/>
</dbReference>
<evidence type="ECO:0000313" key="4">
    <source>
        <dbReference type="Proteomes" id="UP001152797"/>
    </source>
</evidence>
<protein>
    <submittedName>
        <fullName evidence="2">Uncharacterized protein</fullName>
    </submittedName>
</protein>
<feature type="compositionally biased region" description="Basic residues" evidence="1">
    <location>
        <begin position="1062"/>
        <end position="1072"/>
    </location>
</feature>
<accession>A0A9P1BTV4</accession>
<organism evidence="2">
    <name type="scientific">Cladocopium goreaui</name>
    <dbReference type="NCBI Taxonomy" id="2562237"/>
    <lineage>
        <taxon>Eukaryota</taxon>
        <taxon>Sar</taxon>
        <taxon>Alveolata</taxon>
        <taxon>Dinophyceae</taxon>
        <taxon>Suessiales</taxon>
        <taxon>Symbiodiniaceae</taxon>
        <taxon>Cladocopium</taxon>
    </lineage>
</organism>
<dbReference type="EMBL" id="CAMXCT010000494">
    <property type="protein sequence ID" value="CAI3979547.1"/>
    <property type="molecule type" value="Genomic_DNA"/>
</dbReference>
<comment type="caution">
    <text evidence="2">The sequence shown here is derived from an EMBL/GenBank/DDBJ whole genome shotgun (WGS) entry which is preliminary data.</text>
</comment>
<keyword evidence="4" id="KW-1185">Reference proteome</keyword>
<name>A0A9P1BTV4_9DINO</name>
<sequence length="1759" mass="194726">MDDAGTFGVTGTGQDASLEQFSDWLQVSMDEHAVDGFSNDAPRGHHAFQDESLMGHESPEVIWSVDNGGTHERDQVASECPSPSLARDSEVVAAIAQPGPQPTIGHGQWQLGVEANHAQFSQRPANLLLPWETGVFAEIFGHSNLLELPMNQLPEPDTGLMDHVIAAAETLEGAGAQTLESCYDKVVKNVLDLDYFESKRRQLELACGQWLELLSCSWYATGVGEILAQDMQKDASGACAYETLKASFGIKSPQTLLKRASSLRRYFKWHAELRIDAQQVHVSPLPFSEADVWSFFHWLRDLRRENQRGFTNASAFLETVRFMKFTLELRESDVVLHSRRLLGFAAIEKHQKGPTRQAAPLELCNLQRLHEILEGPGCITDRLGAGAMLICVYGRARWSDLRFIHHVVVEEGRNGFLTLYTAEHKTSAVGARREQYLPLVVPWMGVTHDEWVKTFMDVYRMAGLDLFRVPLGPLLPAPRLGGTFGARPLTTPEAAEWLRLLLRGTDGCESFRAHSMKTTLLVWAAKAGLDKEVRAVLGHHASALQGSEVVYSRYLQTRALRKLNMMLHRVRIGLGVDEDAMAPNPYATPNVRTPRPGVAAQQPMTPFPPAPVLDAPTDVVETALEEVNVAGDLESVKEEQLDEAQICAAASSISLFDLGVVDTGVIELDSSSGSESGSDSTTSSSDEANVKQPDVHAFVDRVPDGLQYYKHRKSAIMHKVKNGQKVAACGAQLTANFQLMPKEIKVGESSTRRKLQLKKFICRKLLQDICTAAQVDCLSKLAFVIGQPGRPIQNQEVTDFLQNALGRAPTLAETAALKRLGFEAHTYLVATLRQQIDQSDDTQPRKVAFAERTQRMDRLRQDLRGLEVSGELEPSHSLLDKCCAIFDSNNVKWLEPAICISRSMEVQGTPKARELTLEKGSLILKQDDKLTCQTDSEIKLHYALSRRAVALAFARVMSFQQHNAWVTYLFEALHREVPPGYSRANLSQVVSCDKAAWARLATLGVSTREAADGTFPLGDALLALKLDPAIMLYLAPLAKPVQSSASGPSRPAPYQPSGGKSHGGKPKGKSGGKGKTPPMPQELRGKYHKTASNEPICFAFNTAAGCAQSSTVKPGDRCPRGLHVCAEPRCQQPHSLQQHKELLEEWLSSPLLLWVHFAPVCGTASRAREIPRPELTAAPQPLRSLEHPMGLPTLGPADRQRACMYGSMRDKWTRIIATFPEICQMDVVCDRTHKHLGWGFTTNAQGKKVWATAEESQYPRKLCIALVQVVLQVAATKGVKLRPNCLHDIVDHPLLSAKNAQIAAGRQPRGAKVPHLVADFQQTAVFFAKQPADIPCGLMGKLSNPIQLRTEQQQPVLVPKHSRFLRGCCAADSDMGVAGESLRVDSEEPWEYKAIFGLPWDCEQFLKKTVEVGHPSKYSFSVPKDLQLALDKHLEWSEQTLVQYRMNWCRKWLKRAKDLEQAEQLDAASRPPHVRQATLGKRILLTNEILAEMQYEDSGVLDLLRHGSPLAGEIPKSEAFEELYKPCMLTMSQLLKEAPMRNKAVLAVCKSSGDIEVDRQLLHETREEVMAKRLSLGIPRIVSVKAVQQWFVFSDAAYEPESKEGGIGAAIFNESCECVGWFGFPLQPSTCVHFGAELKQTIIYELELAASILALDFWSDKMKDGLQICFSDNDSARFSLIKGACLSSHASALMRYHLEREAENNLCTWYARVPTEANVSDHPSRNASHPLLPSCMDESCAAVAWFENLLNFLTAAAQR</sequence>
<dbReference type="GO" id="GO:0015074">
    <property type="term" value="P:DNA integration"/>
    <property type="evidence" value="ECO:0007669"/>
    <property type="project" value="InterPro"/>
</dbReference>
<evidence type="ECO:0000256" key="1">
    <source>
        <dbReference type="SAM" id="MobiDB-lite"/>
    </source>
</evidence>
<proteinExistence type="predicted"/>
<feature type="region of interest" description="Disordered" evidence="1">
    <location>
        <begin position="1043"/>
        <end position="1084"/>
    </location>
</feature>
<reference evidence="3" key="2">
    <citation type="submission" date="2024-04" db="EMBL/GenBank/DDBJ databases">
        <authorList>
            <person name="Chen Y."/>
            <person name="Shah S."/>
            <person name="Dougan E. K."/>
            <person name="Thang M."/>
            <person name="Chan C."/>
        </authorList>
    </citation>
    <scope>NUCLEOTIDE SEQUENCE [LARGE SCALE GENOMIC DNA]</scope>
</reference>
<gene>
    <name evidence="2" type="ORF">C1SCF055_LOCUS7489</name>
</gene>
<evidence type="ECO:0000313" key="2">
    <source>
        <dbReference type="EMBL" id="CAI3979547.1"/>
    </source>
</evidence>